<keyword evidence="7" id="KW-0378">Hydrolase</keyword>
<dbReference type="SUPFAM" id="SSF52283">
    <property type="entry name" value="Formate/glycerate dehydrogenase catalytic domain-like"/>
    <property type="match status" value="1"/>
</dbReference>
<dbReference type="InterPro" id="IPR020082">
    <property type="entry name" value="S-Ado-L-homoCys_hydrolase_CS"/>
</dbReference>
<evidence type="ECO:0000256" key="5">
    <source>
        <dbReference type="SAM" id="MobiDB-lite"/>
    </source>
</evidence>
<dbReference type="SUPFAM" id="SSF51735">
    <property type="entry name" value="NAD(P)-binding Rossmann-fold domains"/>
    <property type="match status" value="1"/>
</dbReference>
<dbReference type="SMART" id="SM00997">
    <property type="entry name" value="AdoHcyase_NAD"/>
    <property type="match status" value="1"/>
</dbReference>
<protein>
    <submittedName>
        <fullName evidence="7">S-adenosyl-L-homocysteine hydrolase</fullName>
    </submittedName>
</protein>
<dbReference type="Proteomes" id="UP000626982">
    <property type="component" value="Unassembled WGS sequence"/>
</dbReference>
<evidence type="ECO:0000313" key="7">
    <source>
        <dbReference type="EMBL" id="GGN88115.1"/>
    </source>
</evidence>
<evidence type="ECO:0000256" key="1">
    <source>
        <dbReference type="ARBA" id="ARBA00001911"/>
    </source>
</evidence>
<dbReference type="InterPro" id="IPR042172">
    <property type="entry name" value="Adenosylhomocyst_ase-like_sf"/>
</dbReference>
<dbReference type="PANTHER" id="PTHR23420">
    <property type="entry name" value="ADENOSYLHOMOCYSTEINASE"/>
    <property type="match status" value="1"/>
</dbReference>
<feature type="domain" description="S-adenosyl-L-homocysteine hydrolase NAD binding" evidence="6">
    <location>
        <begin position="196"/>
        <end position="355"/>
    </location>
</feature>
<dbReference type="SMART" id="SM00996">
    <property type="entry name" value="AdoHcyase"/>
    <property type="match status" value="1"/>
</dbReference>
<accession>A0ABQ2KQB1</accession>
<organism evidence="7 8">
    <name type="scientific">Agrococcus terreus</name>
    <dbReference type="NCBI Taxonomy" id="574649"/>
    <lineage>
        <taxon>Bacteria</taxon>
        <taxon>Bacillati</taxon>
        <taxon>Actinomycetota</taxon>
        <taxon>Actinomycetes</taxon>
        <taxon>Micrococcales</taxon>
        <taxon>Microbacteriaceae</taxon>
        <taxon>Agrococcus</taxon>
    </lineage>
</organism>
<dbReference type="InterPro" id="IPR015878">
    <property type="entry name" value="Ado_hCys_hydrolase_NAD-bd"/>
</dbReference>
<dbReference type="Gene3D" id="3.40.50.720">
    <property type="entry name" value="NAD(P)-binding Rossmann-like Domain"/>
    <property type="match status" value="1"/>
</dbReference>
<evidence type="ECO:0000256" key="2">
    <source>
        <dbReference type="ARBA" id="ARBA00007122"/>
    </source>
</evidence>
<proteinExistence type="inferred from homology"/>
<dbReference type="InterPro" id="IPR036291">
    <property type="entry name" value="NAD(P)-bd_dom_sf"/>
</dbReference>
<feature type="region of interest" description="Disordered" evidence="5">
    <location>
        <begin position="1"/>
        <end position="26"/>
    </location>
</feature>
<dbReference type="RefSeq" id="WP_188718482.1">
    <property type="nucleotide sequence ID" value="NZ_BAABBD010000003.1"/>
</dbReference>
<dbReference type="NCBIfam" id="NF004005">
    <property type="entry name" value="PRK05476.2-3"/>
    <property type="match status" value="1"/>
</dbReference>
<dbReference type="Pfam" id="PF05221">
    <property type="entry name" value="AdoHcyase"/>
    <property type="match status" value="1"/>
</dbReference>
<keyword evidence="3" id="KW-0554">One-carbon metabolism</keyword>
<sequence length="409" mass="42514">MIDPTIDPAVEPDTSTAGAGPDAAAGPAAEGAARIAWIRSRMPLLAALRDELATTQPFAGRTIGVSLHLEPKTAVLVETLAAGGARIVGTGNHGSTQDDVVAALQASGIELFGRRDDTLDDHRANLERTLAARPDMLLDNGADLALGTVAHGFAHEVVGGTEETTSGGFRLREEGVAVPFPVIVINDSRIKAIGENRHAVGQSAVESLMRITNLQVPGSRFLVIGYGWCGRGVAQYLAALGGKVGVVERDPVTALEAAFDGHRVGTLEELLPWAEVVVTATGRPDALPASALEHVADGAVLANIGHFPWEIDVDALRAGARTTQVAPAIERIERGGKHAILLAEGRMFNLAGPNPKGNSIQSMDLGFLLQARSLERVAAGGLEPGPQGVPVEIEHGIARAMLAAMGAAR</sequence>
<gene>
    <name evidence="7" type="ORF">GCM10010968_23370</name>
</gene>
<dbReference type="PROSITE" id="PS00739">
    <property type="entry name" value="ADOHCYASE_2"/>
    <property type="match status" value="1"/>
</dbReference>
<comment type="similarity">
    <text evidence="2">Belongs to the adenosylhomocysteinase family.</text>
</comment>
<reference evidence="8" key="1">
    <citation type="journal article" date="2019" name="Int. J. Syst. Evol. Microbiol.">
        <title>The Global Catalogue of Microorganisms (GCM) 10K type strain sequencing project: providing services to taxonomists for standard genome sequencing and annotation.</title>
        <authorList>
            <consortium name="The Broad Institute Genomics Platform"/>
            <consortium name="The Broad Institute Genome Sequencing Center for Infectious Disease"/>
            <person name="Wu L."/>
            <person name="Ma J."/>
        </authorList>
    </citation>
    <scope>NUCLEOTIDE SEQUENCE [LARGE SCALE GENOMIC DNA]</scope>
    <source>
        <strain evidence="8">CGMCC 1.6960</strain>
    </source>
</reference>
<dbReference type="InterPro" id="IPR000043">
    <property type="entry name" value="Adenosylhomocysteinase-like"/>
</dbReference>
<evidence type="ECO:0000313" key="8">
    <source>
        <dbReference type="Proteomes" id="UP000626982"/>
    </source>
</evidence>
<evidence type="ECO:0000259" key="6">
    <source>
        <dbReference type="SMART" id="SM00997"/>
    </source>
</evidence>
<keyword evidence="4" id="KW-0520">NAD</keyword>
<evidence type="ECO:0000256" key="3">
    <source>
        <dbReference type="ARBA" id="ARBA00022563"/>
    </source>
</evidence>
<comment type="cofactor">
    <cofactor evidence="1">
        <name>NAD(+)</name>
        <dbReference type="ChEBI" id="CHEBI:57540"/>
    </cofactor>
</comment>
<feature type="compositionally biased region" description="Low complexity" evidence="5">
    <location>
        <begin position="17"/>
        <end position="26"/>
    </location>
</feature>
<name>A0ABQ2KQB1_9MICO</name>
<comment type="caution">
    <text evidence="7">The sequence shown here is derived from an EMBL/GenBank/DDBJ whole genome shotgun (WGS) entry which is preliminary data.</text>
</comment>
<keyword evidence="8" id="KW-1185">Reference proteome</keyword>
<dbReference type="GO" id="GO:0016787">
    <property type="term" value="F:hydrolase activity"/>
    <property type="evidence" value="ECO:0007669"/>
    <property type="project" value="UniProtKB-KW"/>
</dbReference>
<evidence type="ECO:0000256" key="4">
    <source>
        <dbReference type="ARBA" id="ARBA00023027"/>
    </source>
</evidence>
<dbReference type="EMBL" id="BMLM01000002">
    <property type="protein sequence ID" value="GGN88115.1"/>
    <property type="molecule type" value="Genomic_DNA"/>
</dbReference>
<dbReference type="PANTHER" id="PTHR23420:SF0">
    <property type="entry name" value="ADENOSYLHOMOCYSTEINASE"/>
    <property type="match status" value="1"/>
</dbReference>
<dbReference type="Pfam" id="PF00670">
    <property type="entry name" value="AdoHcyase_NAD"/>
    <property type="match status" value="1"/>
</dbReference>
<dbReference type="Gene3D" id="3.40.50.1480">
    <property type="entry name" value="Adenosylhomocysteinase-like"/>
    <property type="match status" value="1"/>
</dbReference>